<dbReference type="FunFam" id="3.40.640.10:FF:000035">
    <property type="entry name" value="O-succinylhomoserine sulfhydrylase"/>
    <property type="match status" value="1"/>
</dbReference>
<dbReference type="InterPro" id="IPR000277">
    <property type="entry name" value="Cys/Met-Metab_PyrdxlP-dep_enz"/>
</dbReference>
<dbReference type="Proteomes" id="UP000234206">
    <property type="component" value="Unassembled WGS sequence"/>
</dbReference>
<dbReference type="SUPFAM" id="SSF53383">
    <property type="entry name" value="PLP-dependent transferases"/>
    <property type="match status" value="1"/>
</dbReference>
<reference evidence="8 9" key="1">
    <citation type="submission" date="2017-12" db="EMBL/GenBank/DDBJ databases">
        <title>Phylogenetic diversity of female urinary microbiome.</title>
        <authorList>
            <person name="Thomas-White K."/>
            <person name="Wolfe A.J."/>
        </authorList>
    </citation>
    <scope>NUCLEOTIDE SEQUENCE [LARGE SCALE GENOMIC DNA]</scope>
    <source>
        <strain evidence="8 9">UMB1298</strain>
    </source>
</reference>
<evidence type="ECO:0000256" key="5">
    <source>
        <dbReference type="PIRSR" id="PIRSR001434-2"/>
    </source>
</evidence>
<dbReference type="GO" id="GO:0071269">
    <property type="term" value="P:L-homocysteine biosynthetic process"/>
    <property type="evidence" value="ECO:0007669"/>
    <property type="project" value="TreeGrafter"/>
</dbReference>
<evidence type="ECO:0000256" key="3">
    <source>
        <dbReference type="ARBA" id="ARBA00022679"/>
    </source>
</evidence>
<dbReference type="Gene3D" id="3.40.640.10">
    <property type="entry name" value="Type I PLP-dependent aspartate aminotransferase-like (Major domain)"/>
    <property type="match status" value="1"/>
</dbReference>
<dbReference type="PANTHER" id="PTHR43797">
    <property type="entry name" value="HOMOCYSTEINE/CYSTEINE SYNTHASE"/>
    <property type="match status" value="1"/>
</dbReference>
<dbReference type="InterPro" id="IPR015422">
    <property type="entry name" value="PyrdxlP-dep_Trfase_small"/>
</dbReference>
<dbReference type="Pfam" id="PF01053">
    <property type="entry name" value="Cys_Met_Meta_PP"/>
    <property type="match status" value="1"/>
</dbReference>
<dbReference type="GO" id="GO:0006535">
    <property type="term" value="P:cysteine biosynthetic process from serine"/>
    <property type="evidence" value="ECO:0007669"/>
    <property type="project" value="TreeGrafter"/>
</dbReference>
<feature type="compositionally biased region" description="Low complexity" evidence="7">
    <location>
        <begin position="1"/>
        <end position="21"/>
    </location>
</feature>
<dbReference type="EMBL" id="PKIZ01000011">
    <property type="protein sequence ID" value="PKZ41608.1"/>
    <property type="molecule type" value="Genomic_DNA"/>
</dbReference>
<dbReference type="Gene3D" id="3.90.1150.10">
    <property type="entry name" value="Aspartate Aminotransferase, domain 1"/>
    <property type="match status" value="1"/>
</dbReference>
<comment type="similarity">
    <text evidence="2 6">Belongs to the trans-sulfuration enzymes family.</text>
</comment>
<keyword evidence="3 8" id="KW-0808">Transferase</keyword>
<organism evidence="8 9">
    <name type="scientific">Kytococcus schroeteri</name>
    <dbReference type="NCBI Taxonomy" id="138300"/>
    <lineage>
        <taxon>Bacteria</taxon>
        <taxon>Bacillati</taxon>
        <taxon>Actinomycetota</taxon>
        <taxon>Actinomycetes</taxon>
        <taxon>Micrococcales</taxon>
        <taxon>Kytococcaceae</taxon>
        <taxon>Kytococcus</taxon>
    </lineage>
</organism>
<dbReference type="InterPro" id="IPR015424">
    <property type="entry name" value="PyrdxlP-dep_Trfase"/>
</dbReference>
<dbReference type="OrthoDB" id="9780685at2"/>
<evidence type="ECO:0000256" key="1">
    <source>
        <dbReference type="ARBA" id="ARBA00001933"/>
    </source>
</evidence>
<evidence type="ECO:0000256" key="2">
    <source>
        <dbReference type="ARBA" id="ARBA00009077"/>
    </source>
</evidence>
<dbReference type="PIRSF" id="PIRSF001434">
    <property type="entry name" value="CGS"/>
    <property type="match status" value="1"/>
</dbReference>
<dbReference type="AlphaFoldDB" id="A0A2I1PAE9"/>
<name>A0A2I1PAE9_9MICO</name>
<dbReference type="PROSITE" id="PS00868">
    <property type="entry name" value="CYS_MET_METAB_PP"/>
    <property type="match status" value="1"/>
</dbReference>
<dbReference type="GO" id="GO:0005737">
    <property type="term" value="C:cytoplasm"/>
    <property type="evidence" value="ECO:0007669"/>
    <property type="project" value="TreeGrafter"/>
</dbReference>
<dbReference type="EC" id="2.5.1.49" evidence="8"/>
<dbReference type="GO" id="GO:0004124">
    <property type="term" value="F:cysteine synthase activity"/>
    <property type="evidence" value="ECO:0007669"/>
    <property type="project" value="TreeGrafter"/>
</dbReference>
<keyword evidence="4 5" id="KW-0663">Pyridoxal phosphate</keyword>
<proteinExistence type="inferred from homology"/>
<dbReference type="InterPro" id="IPR015421">
    <property type="entry name" value="PyrdxlP-dep_Trfase_major"/>
</dbReference>
<evidence type="ECO:0000313" key="9">
    <source>
        <dbReference type="Proteomes" id="UP000234206"/>
    </source>
</evidence>
<dbReference type="PANTHER" id="PTHR43797:SF2">
    <property type="entry name" value="HOMOCYSTEINE_CYSTEINE SYNTHASE"/>
    <property type="match status" value="1"/>
</dbReference>
<dbReference type="GO" id="GO:0003961">
    <property type="term" value="F:O-acetylhomoserine aminocarboxypropyltransferase activity"/>
    <property type="evidence" value="ECO:0007669"/>
    <property type="project" value="UniProtKB-EC"/>
</dbReference>
<comment type="caution">
    <text evidence="8">The sequence shown here is derived from an EMBL/GenBank/DDBJ whole genome shotgun (WGS) entry which is preliminary data.</text>
</comment>
<comment type="cofactor">
    <cofactor evidence="1 6">
        <name>pyridoxal 5'-phosphate</name>
        <dbReference type="ChEBI" id="CHEBI:597326"/>
    </cofactor>
</comment>
<evidence type="ECO:0000313" key="8">
    <source>
        <dbReference type="EMBL" id="PKZ41608.1"/>
    </source>
</evidence>
<evidence type="ECO:0000256" key="6">
    <source>
        <dbReference type="RuleBase" id="RU362118"/>
    </source>
</evidence>
<feature type="modified residue" description="N6-(pyridoxal phosphate)lysine" evidence="5">
    <location>
        <position position="234"/>
    </location>
</feature>
<evidence type="ECO:0000256" key="7">
    <source>
        <dbReference type="SAM" id="MobiDB-lite"/>
    </source>
</evidence>
<dbReference type="GO" id="GO:0019346">
    <property type="term" value="P:transsulfuration"/>
    <property type="evidence" value="ECO:0007669"/>
    <property type="project" value="InterPro"/>
</dbReference>
<keyword evidence="9" id="KW-1185">Reference proteome</keyword>
<dbReference type="NCBIfam" id="TIGR01326">
    <property type="entry name" value="OAH_OAS_sulfhy"/>
    <property type="match status" value="1"/>
</dbReference>
<dbReference type="GO" id="GO:0030170">
    <property type="term" value="F:pyridoxal phosphate binding"/>
    <property type="evidence" value="ECO:0007669"/>
    <property type="project" value="InterPro"/>
</dbReference>
<dbReference type="RefSeq" id="WP_101849642.1">
    <property type="nucleotide sequence ID" value="NZ_PKIZ01000011.1"/>
</dbReference>
<dbReference type="InterPro" id="IPR054542">
    <property type="entry name" value="Cys_met_metab_PP"/>
</dbReference>
<feature type="region of interest" description="Disordered" evidence="7">
    <location>
        <begin position="1"/>
        <end position="22"/>
    </location>
</feature>
<sequence length="466" mass="48766">MTQPTTATETTPTTRATADAPSVEALDPTTWGLATRAVHAGQVPDSDTGSRALPLHQTTSYVFADADQAANRFALAELGPIYTRLNNPTTQVVEDRLAALDGGVGALLLSSGQSATTLALLNLCDAGDHVVASSHLYGGTQNLFAVTLKRLGIDVTFVDPADPAAWRAAATDATKAFFGETVSNPSGTVLDIAAVAEVAHEVGVPLVVDNTIATPALLRPIEHGADVVVYSATKFLGGHGTAVAGAIVDAGRFDYTAHGDRFPHFTEPDETYGGIVFGRDLGADGVFGVNLSYVLRARVVLLRDLGASVSPFNAWLIAQGLETLTLRLERHLSNARTLAHWLAEHPQVQRVHWAGLPDHPSHAVSARYLPDGPGSVVSFELAGGAEEGRAFVSALRLHSHVANIGDVRSLVIHPASTTHAQLSEADQRAAGVTPGLVRLSVGIEDVDDLRADLERGFAAVAVGGAR</sequence>
<dbReference type="InterPro" id="IPR006235">
    <property type="entry name" value="OAc-hSer/O-AcSer_sulfhydrylase"/>
</dbReference>
<protein>
    <submittedName>
        <fullName evidence="8">O-acetylhomoserine aminocarboxypropyltransferase</fullName>
        <ecNumber evidence="8">2.5.1.49</ecNumber>
    </submittedName>
</protein>
<gene>
    <name evidence="8" type="ORF">CYJ76_06935</name>
</gene>
<dbReference type="CDD" id="cd00614">
    <property type="entry name" value="CGS_like"/>
    <property type="match status" value="1"/>
</dbReference>
<evidence type="ECO:0000256" key="4">
    <source>
        <dbReference type="ARBA" id="ARBA00022898"/>
    </source>
</evidence>
<accession>A0A2I1PAE9</accession>